<dbReference type="EMBL" id="HBGE01038074">
    <property type="protein sequence ID" value="CAD9132798.1"/>
    <property type="molecule type" value="Transcribed_RNA"/>
</dbReference>
<dbReference type="AlphaFoldDB" id="A0A7S1ML74"/>
<dbReference type="InterPro" id="IPR029058">
    <property type="entry name" value="AB_hydrolase_fold"/>
</dbReference>
<dbReference type="SUPFAM" id="SSF53474">
    <property type="entry name" value="alpha/beta-Hydrolases"/>
    <property type="match status" value="1"/>
</dbReference>
<evidence type="ECO:0000256" key="1">
    <source>
        <dbReference type="SAM" id="SignalP"/>
    </source>
</evidence>
<feature type="signal peptide" evidence="1">
    <location>
        <begin position="1"/>
        <end position="20"/>
    </location>
</feature>
<reference evidence="2" key="1">
    <citation type="submission" date="2021-01" db="EMBL/GenBank/DDBJ databases">
        <authorList>
            <person name="Corre E."/>
            <person name="Pelletier E."/>
            <person name="Niang G."/>
            <person name="Scheremetjew M."/>
            <person name="Finn R."/>
            <person name="Kale V."/>
            <person name="Holt S."/>
            <person name="Cochrane G."/>
            <person name="Meng A."/>
            <person name="Brown T."/>
            <person name="Cohen L."/>
        </authorList>
    </citation>
    <scope>NUCLEOTIDE SEQUENCE</scope>
    <source>
        <strain evidence="2">OF101</strain>
    </source>
</reference>
<protein>
    <recommendedName>
        <fullName evidence="3">Chlorophyllase</fullName>
    </recommendedName>
</protein>
<evidence type="ECO:0008006" key="3">
    <source>
        <dbReference type="Google" id="ProtNLM"/>
    </source>
</evidence>
<name>A0A7S1ML74_ALECA</name>
<gene>
    <name evidence="2" type="ORF">ACAT0790_LOCUS22989</name>
</gene>
<organism evidence="2">
    <name type="scientific">Alexandrium catenella</name>
    <name type="common">Red tide dinoflagellate</name>
    <name type="synonym">Gonyaulax catenella</name>
    <dbReference type="NCBI Taxonomy" id="2925"/>
    <lineage>
        <taxon>Eukaryota</taxon>
        <taxon>Sar</taxon>
        <taxon>Alveolata</taxon>
        <taxon>Dinophyceae</taxon>
        <taxon>Gonyaulacales</taxon>
        <taxon>Pyrocystaceae</taxon>
        <taxon>Alexandrium</taxon>
    </lineage>
</organism>
<proteinExistence type="predicted"/>
<keyword evidence="1" id="KW-0732">Signal</keyword>
<sequence>MVALALAAGWLLSSLSAARALRIWNDDIDGTKFRVISIPYRYLEADNGKVTDLPKDLSMGTLMAYEPVSPANKDLFLFLAGSGATCAYYSYFLEVIGTHMHTLCVPYDNREAIAFKCWVAGRECYAKVRHEALDGNFNGVPNNNIEDRLVSALHYLVKHESKRWKAFVDASNVPRWGSLRVAGHSQGAGTAAMMGYMHKVSRVLQLSGICDRADWPERAPPATPSDRWFAFGHDLDRDCPVSVQRKHWQAEGALKEGAEPLRVRGRDQITSEFLGDAHAVVSHIAPPGCAGGAEVQGRKVLEGRGEVDEQDFCGEMAHRSVCGNVWLNEKCPYAKGLWQSLAGI</sequence>
<evidence type="ECO:0000313" key="2">
    <source>
        <dbReference type="EMBL" id="CAD9132798.1"/>
    </source>
</evidence>
<accession>A0A7S1ML74</accession>
<feature type="chain" id="PRO_5030705549" description="Chlorophyllase" evidence="1">
    <location>
        <begin position="21"/>
        <end position="344"/>
    </location>
</feature>